<dbReference type="GO" id="GO:0016747">
    <property type="term" value="F:acyltransferase activity, transferring groups other than amino-acyl groups"/>
    <property type="evidence" value="ECO:0007669"/>
    <property type="project" value="InterPro"/>
</dbReference>
<name>A0A7G9RWT0_9FIRM</name>
<dbReference type="CDD" id="cd04301">
    <property type="entry name" value="NAT_SF"/>
    <property type="match status" value="1"/>
</dbReference>
<reference evidence="2 3" key="1">
    <citation type="submission" date="2020-08" db="EMBL/GenBank/DDBJ databases">
        <title>Genome sequence of Erysipelothrix inopinata DSM 15511T.</title>
        <authorList>
            <person name="Hyun D.-W."/>
            <person name="Bae J.-W."/>
        </authorList>
    </citation>
    <scope>NUCLEOTIDE SEQUENCE [LARGE SCALE GENOMIC DNA]</scope>
    <source>
        <strain evidence="2 3">DSM 15511</strain>
    </source>
</reference>
<dbReference type="EMBL" id="CP060715">
    <property type="protein sequence ID" value="QNN60055.1"/>
    <property type="molecule type" value="Genomic_DNA"/>
</dbReference>
<dbReference type="AlphaFoldDB" id="A0A7G9RWT0"/>
<dbReference type="InterPro" id="IPR000182">
    <property type="entry name" value="GNAT_dom"/>
</dbReference>
<dbReference type="SUPFAM" id="SSF55729">
    <property type="entry name" value="Acyl-CoA N-acyltransferases (Nat)"/>
    <property type="match status" value="1"/>
</dbReference>
<sequence>MKLIEFKENDLQKYIDLATKFHSGPASFTDPDLTIFERNFDYIRNHDSAFGWFIEEDGYTCGYCLCSMMYSTEVGAMSLWVEELSIDDDFQGKGYGTKVFNDLMVLFPEVKRFRLEVAPSNTSAKKLYERLGYTYLGYEQMIIDR</sequence>
<dbReference type="KEGG" id="eio:H9L01_06660"/>
<evidence type="ECO:0000259" key="1">
    <source>
        <dbReference type="PROSITE" id="PS51186"/>
    </source>
</evidence>
<accession>A0A7G9RWT0</accession>
<proteinExistence type="predicted"/>
<dbReference type="Gene3D" id="3.40.630.30">
    <property type="match status" value="1"/>
</dbReference>
<feature type="domain" description="N-acetyltransferase" evidence="1">
    <location>
        <begin position="1"/>
        <end position="145"/>
    </location>
</feature>
<organism evidence="2 3">
    <name type="scientific">Erysipelothrix inopinata</name>
    <dbReference type="NCBI Taxonomy" id="225084"/>
    <lineage>
        <taxon>Bacteria</taxon>
        <taxon>Bacillati</taxon>
        <taxon>Bacillota</taxon>
        <taxon>Erysipelotrichia</taxon>
        <taxon>Erysipelotrichales</taxon>
        <taxon>Erysipelotrichaceae</taxon>
        <taxon>Erysipelothrix</taxon>
    </lineage>
</organism>
<evidence type="ECO:0000313" key="2">
    <source>
        <dbReference type="EMBL" id="QNN60055.1"/>
    </source>
</evidence>
<evidence type="ECO:0000313" key="3">
    <source>
        <dbReference type="Proteomes" id="UP000515928"/>
    </source>
</evidence>
<dbReference type="InterPro" id="IPR016181">
    <property type="entry name" value="Acyl_CoA_acyltransferase"/>
</dbReference>
<keyword evidence="3" id="KW-1185">Reference proteome</keyword>
<dbReference type="Proteomes" id="UP000515928">
    <property type="component" value="Chromosome"/>
</dbReference>
<protein>
    <submittedName>
        <fullName evidence="2">GNAT family N-acetyltransferase</fullName>
    </submittedName>
</protein>
<dbReference type="PROSITE" id="PS51186">
    <property type="entry name" value="GNAT"/>
    <property type="match status" value="1"/>
</dbReference>
<keyword evidence="2" id="KW-0808">Transferase</keyword>
<dbReference type="RefSeq" id="WP_187533188.1">
    <property type="nucleotide sequence ID" value="NZ_CBCSHU010000002.1"/>
</dbReference>
<gene>
    <name evidence="2" type="ORF">H9L01_06660</name>
</gene>
<dbReference type="Pfam" id="PF00583">
    <property type="entry name" value="Acetyltransf_1"/>
    <property type="match status" value="1"/>
</dbReference>